<dbReference type="EMBL" id="JAHMHS010000282">
    <property type="protein sequence ID" value="KAK1703434.1"/>
    <property type="molecule type" value="Genomic_DNA"/>
</dbReference>
<accession>A0AAD8U9A8</accession>
<reference evidence="2" key="1">
    <citation type="submission" date="2021-12" db="EMBL/GenBank/DDBJ databases">
        <title>Comparative genomics, transcriptomics and evolutionary studies reveal genomic signatures of adaptation to plant cell wall in hemibiotrophic fungi.</title>
        <authorList>
            <consortium name="DOE Joint Genome Institute"/>
            <person name="Baroncelli R."/>
            <person name="Diaz J.F."/>
            <person name="Benocci T."/>
            <person name="Peng M."/>
            <person name="Battaglia E."/>
            <person name="Haridas S."/>
            <person name="Andreopoulos W."/>
            <person name="Labutti K."/>
            <person name="Pangilinan J."/>
            <person name="Floch G.L."/>
            <person name="Makela M.R."/>
            <person name="Henrissat B."/>
            <person name="Grigoriev I.V."/>
            <person name="Crouch J.A."/>
            <person name="De Vries R.P."/>
            <person name="Sukno S.A."/>
            <person name="Thon M.R."/>
        </authorList>
    </citation>
    <scope>NUCLEOTIDE SEQUENCE</scope>
    <source>
        <strain evidence="2">CBS 112980</strain>
    </source>
</reference>
<evidence type="ECO:0000313" key="3">
    <source>
        <dbReference type="Proteomes" id="UP001244207"/>
    </source>
</evidence>
<keyword evidence="3" id="KW-1185">Reference proteome</keyword>
<organism evidence="2 3">
    <name type="scientific">Glomerella acutata</name>
    <name type="common">Colletotrichum acutatum</name>
    <dbReference type="NCBI Taxonomy" id="27357"/>
    <lineage>
        <taxon>Eukaryota</taxon>
        <taxon>Fungi</taxon>
        <taxon>Dikarya</taxon>
        <taxon>Ascomycota</taxon>
        <taxon>Pezizomycotina</taxon>
        <taxon>Sordariomycetes</taxon>
        <taxon>Hypocreomycetidae</taxon>
        <taxon>Glomerellales</taxon>
        <taxon>Glomerellaceae</taxon>
        <taxon>Colletotrichum</taxon>
        <taxon>Colletotrichum acutatum species complex</taxon>
    </lineage>
</organism>
<feature type="compositionally biased region" description="Low complexity" evidence="1">
    <location>
        <begin position="171"/>
        <end position="183"/>
    </location>
</feature>
<feature type="compositionally biased region" description="Acidic residues" evidence="1">
    <location>
        <begin position="184"/>
        <end position="196"/>
    </location>
</feature>
<dbReference type="Proteomes" id="UP001244207">
    <property type="component" value="Unassembled WGS sequence"/>
</dbReference>
<sequence length="326" mass="35653">MSSNAQEGVSNQHLFRRYAPCVERTGLGDAFRKRVQQDRISHQNPGTLSTTASGNGVYDNGVLNSGKNAGVVSTGLSGARSEQSNQFIYYHNHFGGGDFHASTSLATNNTSEHIVGHSCEQLSGSSSTTSREYIGSVTKTQVEAQTSSRWATKTKTPNNGPRVPRIHLPESAQAGSDQTGSSSDSEDDSATEEVSIEDCISRIDSRGTIVIAAFEEIFNLLPSHVRRQQDVLELWKFVKQQQCLFANYHTSLSGAIRHVASQPSQSMFLSGTCNDVLETLENLQKVLGVPKEFIKRMSKRKPREVTDVGISIYHPIDTIVNFQLGC</sequence>
<name>A0AAD8U9A8_GLOAC</name>
<evidence type="ECO:0000256" key="1">
    <source>
        <dbReference type="SAM" id="MobiDB-lite"/>
    </source>
</evidence>
<feature type="compositionally biased region" description="Polar residues" evidence="1">
    <location>
        <begin position="138"/>
        <end position="159"/>
    </location>
</feature>
<gene>
    <name evidence="2" type="ORF">BDZ83DRAFT_658377</name>
</gene>
<feature type="region of interest" description="Disordered" evidence="1">
    <location>
        <begin position="138"/>
        <end position="196"/>
    </location>
</feature>
<dbReference type="GeneID" id="85394934"/>
<protein>
    <submittedName>
        <fullName evidence="2">Uncharacterized protein</fullName>
    </submittedName>
</protein>
<comment type="caution">
    <text evidence="2">The sequence shown here is derived from an EMBL/GenBank/DDBJ whole genome shotgun (WGS) entry which is preliminary data.</text>
</comment>
<evidence type="ECO:0000313" key="2">
    <source>
        <dbReference type="EMBL" id="KAK1703434.1"/>
    </source>
</evidence>
<proteinExistence type="predicted"/>
<dbReference type="RefSeq" id="XP_060357290.1">
    <property type="nucleotide sequence ID" value="XM_060511035.1"/>
</dbReference>
<dbReference type="AlphaFoldDB" id="A0AAD8U9A8"/>